<accession>A0ABD2P4F9</accession>
<protein>
    <submittedName>
        <fullName evidence="1">Uncharacterized protein</fullName>
    </submittedName>
</protein>
<sequence length="132" mass="15135">MLLDINESKSSIISERIKYDKAEVVNVLMSLGLGDKSSNVLQVLRLEKRDNSGPRPIKIITFSSEFVLKKFTNVENPRYRLYNDRIVLQRESMAKLKMELADRKSKGVKVTIKHLNGPPKIVNQKISTFPFT</sequence>
<comment type="caution">
    <text evidence="1">The sequence shown here is derived from an EMBL/GenBank/DDBJ whole genome shotgun (WGS) entry which is preliminary data.</text>
</comment>
<name>A0ABD2P4F9_9CUCU</name>
<dbReference type="Proteomes" id="UP001516400">
    <property type="component" value="Unassembled WGS sequence"/>
</dbReference>
<evidence type="ECO:0000313" key="1">
    <source>
        <dbReference type="EMBL" id="KAL3285681.1"/>
    </source>
</evidence>
<reference evidence="1 2" key="1">
    <citation type="journal article" date="2021" name="BMC Biol.">
        <title>Horizontally acquired antibacterial genes associated with adaptive radiation of ladybird beetles.</title>
        <authorList>
            <person name="Li H.S."/>
            <person name="Tang X.F."/>
            <person name="Huang Y.H."/>
            <person name="Xu Z.Y."/>
            <person name="Chen M.L."/>
            <person name="Du X.Y."/>
            <person name="Qiu B.Y."/>
            <person name="Chen P.T."/>
            <person name="Zhang W."/>
            <person name="Slipinski A."/>
            <person name="Escalona H.E."/>
            <person name="Waterhouse R.M."/>
            <person name="Zwick A."/>
            <person name="Pang H."/>
        </authorList>
    </citation>
    <scope>NUCLEOTIDE SEQUENCE [LARGE SCALE GENOMIC DNA]</scope>
    <source>
        <strain evidence="1">SYSU2018</strain>
    </source>
</reference>
<evidence type="ECO:0000313" key="2">
    <source>
        <dbReference type="Proteomes" id="UP001516400"/>
    </source>
</evidence>
<proteinExistence type="predicted"/>
<organism evidence="1 2">
    <name type="scientific">Cryptolaemus montrouzieri</name>
    <dbReference type="NCBI Taxonomy" id="559131"/>
    <lineage>
        <taxon>Eukaryota</taxon>
        <taxon>Metazoa</taxon>
        <taxon>Ecdysozoa</taxon>
        <taxon>Arthropoda</taxon>
        <taxon>Hexapoda</taxon>
        <taxon>Insecta</taxon>
        <taxon>Pterygota</taxon>
        <taxon>Neoptera</taxon>
        <taxon>Endopterygota</taxon>
        <taxon>Coleoptera</taxon>
        <taxon>Polyphaga</taxon>
        <taxon>Cucujiformia</taxon>
        <taxon>Coccinelloidea</taxon>
        <taxon>Coccinellidae</taxon>
        <taxon>Scymninae</taxon>
        <taxon>Scymnini</taxon>
        <taxon>Cryptolaemus</taxon>
    </lineage>
</organism>
<gene>
    <name evidence="1" type="ORF">HHI36_000213</name>
</gene>
<dbReference type="AlphaFoldDB" id="A0ABD2P4F9"/>
<dbReference type="EMBL" id="JABFTP020000185">
    <property type="protein sequence ID" value="KAL3285681.1"/>
    <property type="molecule type" value="Genomic_DNA"/>
</dbReference>
<keyword evidence="2" id="KW-1185">Reference proteome</keyword>